<dbReference type="AlphaFoldDB" id="A0A7R9VZ76"/>
<gene>
    <name evidence="1" type="ORF">TDUB1175_LOCUS8989</name>
</gene>
<reference evidence="1" key="1">
    <citation type="submission" date="2021-01" db="EMBL/GenBank/DDBJ databases">
        <authorList>
            <person name="Corre E."/>
            <person name="Pelletier E."/>
            <person name="Niang G."/>
            <person name="Scheremetjew M."/>
            <person name="Finn R."/>
            <person name="Kale V."/>
            <person name="Holt S."/>
            <person name="Cochrane G."/>
            <person name="Meng A."/>
            <person name="Brown T."/>
            <person name="Cohen L."/>
        </authorList>
    </citation>
    <scope>NUCLEOTIDE SEQUENCE</scope>
    <source>
        <strain evidence="1">CCMP147</strain>
    </source>
</reference>
<dbReference type="EMBL" id="HBED01017954">
    <property type="protein sequence ID" value="CAD8308717.1"/>
    <property type="molecule type" value="Transcribed_RNA"/>
</dbReference>
<organism evidence="1">
    <name type="scientific">Pseudictyota dubia</name>
    <dbReference type="NCBI Taxonomy" id="2749911"/>
    <lineage>
        <taxon>Eukaryota</taxon>
        <taxon>Sar</taxon>
        <taxon>Stramenopiles</taxon>
        <taxon>Ochrophyta</taxon>
        <taxon>Bacillariophyta</taxon>
        <taxon>Mediophyceae</taxon>
        <taxon>Biddulphiophycidae</taxon>
        <taxon>Eupodiscales</taxon>
        <taxon>Odontellaceae</taxon>
        <taxon>Pseudictyota</taxon>
    </lineage>
</organism>
<name>A0A7R9VZ76_9STRA</name>
<proteinExistence type="predicted"/>
<evidence type="ECO:0000313" key="1">
    <source>
        <dbReference type="EMBL" id="CAD8308717.1"/>
    </source>
</evidence>
<sequence>MLHSSLLKHKQALTMTFSEQHFATPSPRPLRTPPRMYKFLSVFLLSALFALTSATKAVVNEKEGLQPSSPKLRGAGENRLRSHRGLAYCYENCCSKSCCGQFSGWDYMSCRQCTTGADEDQCI</sequence>
<accession>A0A7R9VZ76</accession>
<protein>
    <submittedName>
        <fullName evidence="1">Uncharacterized protein</fullName>
    </submittedName>
</protein>